<keyword evidence="8" id="KW-1185">Reference proteome</keyword>
<keyword evidence="3 6" id="KW-1133">Transmembrane helix</keyword>
<keyword evidence="2 6" id="KW-0812">Transmembrane</keyword>
<feature type="transmembrane region" description="Helical" evidence="6">
    <location>
        <begin position="445"/>
        <end position="464"/>
    </location>
</feature>
<protein>
    <submittedName>
        <fullName evidence="7">Uncharacterized protein</fullName>
    </submittedName>
</protein>
<proteinExistence type="inferred from homology"/>
<reference evidence="7 8" key="1">
    <citation type="submission" date="2022-05" db="EMBL/GenBank/DDBJ databases">
        <authorList>
            <consortium name="Genoscope - CEA"/>
            <person name="William W."/>
        </authorList>
    </citation>
    <scope>NUCLEOTIDE SEQUENCE [LARGE SCALE GENOMIC DNA]</scope>
</reference>
<dbReference type="Proteomes" id="UP001159405">
    <property type="component" value="Unassembled WGS sequence"/>
</dbReference>
<dbReference type="PANTHER" id="PTHR13285:SF18">
    <property type="entry name" value="PROTEIN-CYSTEINE N-PALMITOYLTRANSFERASE RASP"/>
    <property type="match status" value="1"/>
</dbReference>
<organism evidence="7 8">
    <name type="scientific">Porites lobata</name>
    <dbReference type="NCBI Taxonomy" id="104759"/>
    <lineage>
        <taxon>Eukaryota</taxon>
        <taxon>Metazoa</taxon>
        <taxon>Cnidaria</taxon>
        <taxon>Anthozoa</taxon>
        <taxon>Hexacorallia</taxon>
        <taxon>Scleractinia</taxon>
        <taxon>Fungiina</taxon>
        <taxon>Poritidae</taxon>
        <taxon>Porites</taxon>
    </lineage>
</organism>
<feature type="transmembrane region" description="Helical" evidence="6">
    <location>
        <begin position="378"/>
        <end position="396"/>
    </location>
</feature>
<feature type="transmembrane region" description="Helical" evidence="6">
    <location>
        <begin position="222"/>
        <end position="239"/>
    </location>
</feature>
<dbReference type="PANTHER" id="PTHR13285">
    <property type="entry name" value="ACYLTRANSFERASE"/>
    <property type="match status" value="1"/>
</dbReference>
<evidence type="ECO:0000256" key="3">
    <source>
        <dbReference type="ARBA" id="ARBA00022989"/>
    </source>
</evidence>
<keyword evidence="4 6" id="KW-0472">Membrane</keyword>
<evidence type="ECO:0000256" key="2">
    <source>
        <dbReference type="ARBA" id="ARBA00022692"/>
    </source>
</evidence>
<feature type="transmembrane region" description="Helical" evidence="6">
    <location>
        <begin position="133"/>
        <end position="161"/>
    </location>
</feature>
<comment type="subcellular location">
    <subcellularLocation>
        <location evidence="1">Membrane</location>
        <topology evidence="1">Multi-pass membrane protein</topology>
    </subcellularLocation>
</comment>
<dbReference type="InterPro" id="IPR051085">
    <property type="entry name" value="MB_O-acyltransferase"/>
</dbReference>
<feature type="transmembrane region" description="Helical" evidence="6">
    <location>
        <begin position="50"/>
        <end position="67"/>
    </location>
</feature>
<dbReference type="EMBL" id="CALNXK010000024">
    <property type="protein sequence ID" value="CAH3112073.1"/>
    <property type="molecule type" value="Genomic_DNA"/>
</dbReference>
<evidence type="ECO:0000256" key="5">
    <source>
        <dbReference type="ARBA" id="ARBA00038268"/>
    </source>
</evidence>
<feature type="transmembrane region" description="Helical" evidence="6">
    <location>
        <begin position="25"/>
        <end position="44"/>
    </location>
</feature>
<gene>
    <name evidence="7" type="ORF">PLOB_00020408</name>
</gene>
<accession>A0ABN8NJU3</accession>
<dbReference type="InterPro" id="IPR004299">
    <property type="entry name" value="MBOAT_fam"/>
</dbReference>
<feature type="transmembrane region" description="Helical" evidence="6">
    <location>
        <begin position="269"/>
        <end position="289"/>
    </location>
</feature>
<dbReference type="Pfam" id="PF03062">
    <property type="entry name" value="MBOAT"/>
    <property type="match status" value="1"/>
</dbReference>
<feature type="transmembrane region" description="Helical" evidence="6">
    <location>
        <begin position="476"/>
        <end position="496"/>
    </location>
</feature>
<evidence type="ECO:0000256" key="1">
    <source>
        <dbReference type="ARBA" id="ARBA00004141"/>
    </source>
</evidence>
<evidence type="ECO:0000313" key="8">
    <source>
        <dbReference type="Proteomes" id="UP001159405"/>
    </source>
</evidence>
<evidence type="ECO:0000256" key="4">
    <source>
        <dbReference type="ARBA" id="ARBA00023136"/>
    </source>
</evidence>
<comment type="caution">
    <text evidence="7">The sequence shown here is derived from an EMBL/GenBank/DDBJ whole genome shotgun (WGS) entry which is preliminary data.</text>
</comment>
<feature type="transmembrane region" description="Helical" evidence="6">
    <location>
        <begin position="79"/>
        <end position="97"/>
    </location>
</feature>
<evidence type="ECO:0000313" key="7">
    <source>
        <dbReference type="EMBL" id="CAH3112073.1"/>
    </source>
</evidence>
<feature type="transmembrane region" description="Helical" evidence="6">
    <location>
        <begin position="181"/>
        <end position="202"/>
    </location>
</feature>
<sequence length="509" mass="59250">MKSQEDSKVKLDQLKKHGPLPFPEILLYWVLWISMCSYSMYNIFIASRGMASQTTVYMYVLLIFIDVSDFEWEFWTRTVAAIIPAMLVHMIGGLFFSRFFPQFKAIYCLMFTLSFLLYATGWKAVVFMIAYCLIVYGFCAVFKSVIVLWTCCVVLSLSLQINVTRIGQIDVLSTDPQIKNLILFASMMSVLRCISFGIDYCWRSRETHKDKPLKPYSLMDLLVYNFYFPVFANGPVITFDNFQKTFYQPYKSFTRDEIKSLLQDTVRTIWWYIFLEIYLHFFYSTAITLDPRIFSSLSNWAIAGIMYSQLNIFLVKYKVFYIGAGVFARIDGVSAPLPPRCVTTLCLFSDMWKYFDRGLHGWMTRYIYIPMGGSRKGVIRQLTGSFLSFAFIWQWHGGHLYALWWFIPNWLGVVVESAAGKVLAQPSVRRMEEKLSPAASRRIRAIFGIVSLTCLILSNLVFLCGSDPVWFYVKRIFVFGWPSSALLLLFSMYMIVQTNMELNRHISQW</sequence>
<evidence type="ECO:0000256" key="6">
    <source>
        <dbReference type="SAM" id="Phobius"/>
    </source>
</evidence>
<name>A0ABN8NJU3_9CNID</name>
<comment type="similarity">
    <text evidence="5">Belongs to the membrane-bound acyltransferase family. HHAT subfamily.</text>
</comment>